<dbReference type="Proteomes" id="UP000193685">
    <property type="component" value="Unassembled WGS sequence"/>
</dbReference>
<comment type="catalytic activity">
    <reaction evidence="1 8">
        <text>Hydrolytically removes 5'-nucleotides successively from the 3'-hydroxy termini of 3'-hydroxy-terminated oligonucleotides.</text>
        <dbReference type="EC" id="3.1.4.1"/>
    </reaction>
</comment>
<dbReference type="GO" id="GO:0008409">
    <property type="term" value="F:5'-3' exonuclease activity"/>
    <property type="evidence" value="ECO:0007669"/>
    <property type="project" value="TreeGrafter"/>
</dbReference>
<dbReference type="PANTHER" id="PTHR15749">
    <property type="entry name" value="FANCONI-ASSOCIATED NUCLEASE 1"/>
    <property type="match status" value="1"/>
</dbReference>
<dbReference type="InterPro" id="IPR049132">
    <property type="entry name" value="FAN1-like_euk"/>
</dbReference>
<sequence>VDFAEDGSLIETLEDLLALLSLDELKTLAKDYNCKGTTKDKLLTSLLKVGHSQIGLSRSGSLGLDRDGAGSKPTRKSNQMMSRIRSMTGTMIRLANEPVMLFHRLHLVFYRSSEYSEKSLTTLILARISKRNFPTYEVDRLSTIFSSRQALLDYEHALKLKFEVDAIMELSSNQTEAGLDRVIAIFHQVYEDWQVLVMCEQDQEMQIKIESTDDPLHDRRARYYARRFTAGWVWTRLLFKAAVVFAKRHEYSREHEVWTALLSQKIFRVGRRGEWYDRKALIEQHYNPLALGPTAEVGVRKSKRLALETCVAGLQDVDTHQIYHHALQNRIVRLERDLNTVKRQQHDFSHILIRKPAKRQVIGMRLDDPETGKHSVWRGKDGGEVSVEQLSLEFYETLGWRGFHSENSIVTTLFGLLFWDILFLPIPGVFQTAFQTAPLDLATDAFYPSRASALNLRLAAIENGKAAELLQATDTIHRNRETWCVGVNWNYALQDLLEIASCIGPRPLAQLCRLFAEEYGHRVGGIGDLCMWNPDTRKCLFVEVKGPGDRLSETQIAWLDQMALAGVDVELCLVSEVQPTDGEHANRKRHAVKAKGKTAQSSRKVIGARQV</sequence>
<dbReference type="InterPro" id="IPR014883">
    <property type="entry name" value="VRR_NUC"/>
</dbReference>
<dbReference type="Gene3D" id="3.40.1350.10">
    <property type="match status" value="1"/>
</dbReference>
<dbReference type="STRING" id="56484.A0A1Y2FGM5"/>
<keyword evidence="3 8" id="KW-0540">Nuclease</keyword>
<keyword evidence="4 8" id="KW-0479">Metal-binding</keyword>
<proteinExistence type="inferred from homology"/>
<evidence type="ECO:0000256" key="7">
    <source>
        <dbReference type="ARBA" id="ARBA00023211"/>
    </source>
</evidence>
<keyword evidence="8" id="KW-0539">Nucleus</keyword>
<comment type="cofactor">
    <cofactor evidence="8">
        <name>Mg(2+)</name>
        <dbReference type="ChEBI" id="CHEBI:18420"/>
    </cofactor>
    <cofactor evidence="8">
        <name>Mn(2+)</name>
        <dbReference type="ChEBI" id="CHEBI:29035"/>
    </cofactor>
</comment>
<keyword evidence="6 8" id="KW-0460">Magnesium</keyword>
<evidence type="ECO:0000256" key="1">
    <source>
        <dbReference type="ARBA" id="ARBA00000983"/>
    </source>
</evidence>
<feature type="compositionally biased region" description="Basic residues" evidence="9">
    <location>
        <begin position="586"/>
        <end position="596"/>
    </location>
</feature>
<gene>
    <name evidence="11" type="ORF">BCR37DRAFT_347821</name>
</gene>
<feature type="non-terminal residue" evidence="11">
    <location>
        <position position="1"/>
    </location>
</feature>
<evidence type="ECO:0000313" key="12">
    <source>
        <dbReference type="Proteomes" id="UP000193685"/>
    </source>
</evidence>
<dbReference type="GO" id="GO:0005634">
    <property type="term" value="C:nucleus"/>
    <property type="evidence" value="ECO:0007669"/>
    <property type="project" value="UniProtKB-SubCell"/>
</dbReference>
<comment type="similarity">
    <text evidence="2 8">Belongs to the FAN1 family.</text>
</comment>
<dbReference type="Pfam" id="PF08774">
    <property type="entry name" value="VRR_NUC"/>
    <property type="match status" value="1"/>
</dbReference>
<comment type="caution">
    <text evidence="11">The sequence shown here is derived from an EMBL/GenBank/DDBJ whole genome shotgun (WGS) entry which is preliminary data.</text>
</comment>
<dbReference type="EC" id="3.1.4.1" evidence="8"/>
<dbReference type="GO" id="GO:0070336">
    <property type="term" value="F:flap-structured DNA binding"/>
    <property type="evidence" value="ECO:0007669"/>
    <property type="project" value="TreeGrafter"/>
</dbReference>
<dbReference type="EMBL" id="MCFI01000010">
    <property type="protein sequence ID" value="ORY81965.1"/>
    <property type="molecule type" value="Genomic_DNA"/>
</dbReference>
<dbReference type="GO" id="GO:0046872">
    <property type="term" value="F:metal ion binding"/>
    <property type="evidence" value="ECO:0007669"/>
    <property type="project" value="UniProtKB-KW"/>
</dbReference>
<reference evidence="11 12" key="1">
    <citation type="submission" date="2016-07" db="EMBL/GenBank/DDBJ databases">
        <title>Pervasive Adenine N6-methylation of Active Genes in Fungi.</title>
        <authorList>
            <consortium name="DOE Joint Genome Institute"/>
            <person name="Mondo S.J."/>
            <person name="Dannebaum R.O."/>
            <person name="Kuo R.C."/>
            <person name="Labutti K."/>
            <person name="Haridas S."/>
            <person name="Kuo A."/>
            <person name="Salamov A."/>
            <person name="Ahrendt S.R."/>
            <person name="Lipzen A."/>
            <person name="Sullivan W."/>
            <person name="Andreopoulos W.B."/>
            <person name="Clum A."/>
            <person name="Lindquist E."/>
            <person name="Daum C."/>
            <person name="Ramamoorthy G.K."/>
            <person name="Gryganskyi A."/>
            <person name="Culley D."/>
            <person name="Magnuson J.K."/>
            <person name="James T.Y."/>
            <person name="O'Malley M.A."/>
            <person name="Stajich J.E."/>
            <person name="Spatafora J.W."/>
            <person name="Visel A."/>
            <person name="Grigoriev I.V."/>
        </authorList>
    </citation>
    <scope>NUCLEOTIDE SEQUENCE [LARGE SCALE GENOMIC DNA]</scope>
    <source>
        <strain evidence="11 12">12-1054</strain>
    </source>
</reference>
<accession>A0A1Y2FGM5</accession>
<dbReference type="GO" id="GO:0017108">
    <property type="term" value="F:5'-flap endonuclease activity"/>
    <property type="evidence" value="ECO:0007669"/>
    <property type="project" value="TreeGrafter"/>
</dbReference>
<dbReference type="AlphaFoldDB" id="A0A1Y2FGM5"/>
<dbReference type="SMART" id="SM00990">
    <property type="entry name" value="VRR_NUC"/>
    <property type="match status" value="1"/>
</dbReference>
<evidence type="ECO:0000256" key="4">
    <source>
        <dbReference type="ARBA" id="ARBA00022723"/>
    </source>
</evidence>
<dbReference type="GO" id="GO:0004528">
    <property type="term" value="F:phosphodiesterase I activity"/>
    <property type="evidence" value="ECO:0007669"/>
    <property type="project" value="UniProtKB-EC"/>
</dbReference>
<dbReference type="CDD" id="cd22326">
    <property type="entry name" value="FAN1-like"/>
    <property type="match status" value="1"/>
</dbReference>
<keyword evidence="12" id="KW-1185">Reference proteome</keyword>
<evidence type="ECO:0000256" key="5">
    <source>
        <dbReference type="ARBA" id="ARBA00022801"/>
    </source>
</evidence>
<name>A0A1Y2FGM5_PROLT</name>
<dbReference type="GO" id="GO:0036297">
    <property type="term" value="P:interstrand cross-link repair"/>
    <property type="evidence" value="ECO:0007669"/>
    <property type="project" value="InterPro"/>
</dbReference>
<comment type="function">
    <text evidence="8">Nuclease required for the repair of DNA interstrand cross-links (ICL). Acts as a 5'-3' exonuclease that anchors at a cut end of DNA and cleaves DNA successively at every third nucleotide, allowing to excise an ICL from one strand through flanking incisions.</text>
</comment>
<dbReference type="PANTHER" id="PTHR15749:SF4">
    <property type="entry name" value="FANCONI-ASSOCIATED NUCLEASE 1"/>
    <property type="match status" value="1"/>
</dbReference>
<evidence type="ECO:0000256" key="6">
    <source>
        <dbReference type="ARBA" id="ARBA00022842"/>
    </source>
</evidence>
<comment type="subcellular location">
    <subcellularLocation>
        <location evidence="8">Nucleus</location>
    </subcellularLocation>
</comment>
<evidence type="ECO:0000256" key="9">
    <source>
        <dbReference type="SAM" id="MobiDB-lite"/>
    </source>
</evidence>
<keyword evidence="8" id="KW-0227">DNA damage</keyword>
<keyword evidence="8" id="KW-0234">DNA repair</keyword>
<evidence type="ECO:0000259" key="10">
    <source>
        <dbReference type="SMART" id="SM00990"/>
    </source>
</evidence>
<dbReference type="Pfam" id="PF21170">
    <property type="entry name" value="FAN1_TPR"/>
    <property type="match status" value="1"/>
</dbReference>
<evidence type="ECO:0000256" key="2">
    <source>
        <dbReference type="ARBA" id="ARBA00005533"/>
    </source>
</evidence>
<keyword evidence="7 8" id="KW-0464">Manganese</keyword>
<dbReference type="OrthoDB" id="76364at2759"/>
<evidence type="ECO:0000256" key="8">
    <source>
        <dbReference type="RuleBase" id="RU365033"/>
    </source>
</evidence>
<dbReference type="InterPro" id="IPR011856">
    <property type="entry name" value="tRNA_endonuc-like_dom_sf"/>
</dbReference>
<feature type="domain" description="VRR-NUC" evidence="10">
    <location>
        <begin position="461"/>
        <end position="576"/>
    </location>
</feature>
<protein>
    <recommendedName>
        <fullName evidence="8">Fanconi-associated nuclease</fullName>
        <ecNumber evidence="8">3.1.4.1</ecNumber>
    </recommendedName>
</protein>
<dbReference type="OMA" id="ECRVESM"/>
<dbReference type="InterPro" id="IPR033315">
    <property type="entry name" value="Fan1-like"/>
</dbReference>
<evidence type="ECO:0000256" key="3">
    <source>
        <dbReference type="ARBA" id="ARBA00022722"/>
    </source>
</evidence>
<keyword evidence="5 8" id="KW-0378">Hydrolase</keyword>
<feature type="region of interest" description="Disordered" evidence="9">
    <location>
        <begin position="60"/>
        <end position="79"/>
    </location>
</feature>
<organism evidence="11 12">
    <name type="scientific">Protomyces lactucae-debilis</name>
    <dbReference type="NCBI Taxonomy" id="2754530"/>
    <lineage>
        <taxon>Eukaryota</taxon>
        <taxon>Fungi</taxon>
        <taxon>Dikarya</taxon>
        <taxon>Ascomycota</taxon>
        <taxon>Taphrinomycotina</taxon>
        <taxon>Taphrinomycetes</taxon>
        <taxon>Taphrinales</taxon>
        <taxon>Protomycetaceae</taxon>
        <taxon>Protomyces</taxon>
    </lineage>
</organism>
<feature type="region of interest" description="Disordered" evidence="9">
    <location>
        <begin position="582"/>
        <end position="611"/>
    </location>
</feature>
<dbReference type="RefSeq" id="XP_040725099.1">
    <property type="nucleotide sequence ID" value="XM_040867798.1"/>
</dbReference>
<dbReference type="InterPro" id="IPR049126">
    <property type="entry name" value="FAN1-like_TPR"/>
</dbReference>
<evidence type="ECO:0000313" key="11">
    <source>
        <dbReference type="EMBL" id="ORY81965.1"/>
    </source>
</evidence>
<dbReference type="GeneID" id="63784397"/>